<name>A0AAD5URB2_9APHY</name>
<dbReference type="InterPro" id="IPR011009">
    <property type="entry name" value="Kinase-like_dom_sf"/>
</dbReference>
<feature type="binding site" evidence="5">
    <location>
        <position position="35"/>
    </location>
    <ligand>
        <name>ATP</name>
        <dbReference type="ChEBI" id="CHEBI:30616"/>
    </ligand>
</feature>
<dbReference type="PANTHER" id="PTHR44329:SF288">
    <property type="entry name" value="MITOGEN-ACTIVATED PROTEIN KINASE KINASE KINASE 20"/>
    <property type="match status" value="1"/>
</dbReference>
<keyword evidence="2 5" id="KW-0547">Nucleotide-binding</keyword>
<dbReference type="AlphaFoldDB" id="A0AAD5URB2"/>
<dbReference type="GO" id="GO:0004674">
    <property type="term" value="F:protein serine/threonine kinase activity"/>
    <property type="evidence" value="ECO:0007669"/>
    <property type="project" value="TreeGrafter"/>
</dbReference>
<evidence type="ECO:0000313" key="8">
    <source>
        <dbReference type="Proteomes" id="UP001212997"/>
    </source>
</evidence>
<keyword evidence="1" id="KW-0808">Transferase</keyword>
<organism evidence="7 8">
    <name type="scientific">Meripilus lineatus</name>
    <dbReference type="NCBI Taxonomy" id="2056292"/>
    <lineage>
        <taxon>Eukaryota</taxon>
        <taxon>Fungi</taxon>
        <taxon>Dikarya</taxon>
        <taxon>Basidiomycota</taxon>
        <taxon>Agaricomycotina</taxon>
        <taxon>Agaricomycetes</taxon>
        <taxon>Polyporales</taxon>
        <taxon>Meripilaceae</taxon>
        <taxon>Meripilus</taxon>
    </lineage>
</organism>
<dbReference type="PROSITE" id="PS00107">
    <property type="entry name" value="PROTEIN_KINASE_ATP"/>
    <property type="match status" value="1"/>
</dbReference>
<keyword evidence="3" id="KW-0418">Kinase</keyword>
<reference evidence="7" key="1">
    <citation type="submission" date="2022-07" db="EMBL/GenBank/DDBJ databases">
        <title>Genome Sequence of Physisporinus lineatus.</title>
        <authorList>
            <person name="Buettner E."/>
        </authorList>
    </citation>
    <scope>NUCLEOTIDE SEQUENCE</scope>
    <source>
        <strain evidence="7">VT162</strain>
    </source>
</reference>
<keyword evidence="8" id="KW-1185">Reference proteome</keyword>
<dbReference type="InterPro" id="IPR000719">
    <property type="entry name" value="Prot_kinase_dom"/>
</dbReference>
<dbReference type="InterPro" id="IPR001245">
    <property type="entry name" value="Ser-Thr/Tyr_kinase_cat_dom"/>
</dbReference>
<dbReference type="PANTHER" id="PTHR44329">
    <property type="entry name" value="SERINE/THREONINE-PROTEIN KINASE TNNI3K-RELATED"/>
    <property type="match status" value="1"/>
</dbReference>
<dbReference type="InterPro" id="IPR051681">
    <property type="entry name" value="Ser/Thr_Kinases-Pseudokinases"/>
</dbReference>
<evidence type="ECO:0000313" key="7">
    <source>
        <dbReference type="EMBL" id="KAJ3475528.1"/>
    </source>
</evidence>
<protein>
    <recommendedName>
        <fullName evidence="6">Protein kinase domain-containing protein</fullName>
    </recommendedName>
</protein>
<dbReference type="SUPFAM" id="SSF56112">
    <property type="entry name" value="Protein kinase-like (PK-like)"/>
    <property type="match status" value="1"/>
</dbReference>
<evidence type="ECO:0000256" key="4">
    <source>
        <dbReference type="ARBA" id="ARBA00022840"/>
    </source>
</evidence>
<evidence type="ECO:0000256" key="5">
    <source>
        <dbReference type="PROSITE-ProRule" id="PRU10141"/>
    </source>
</evidence>
<comment type="caution">
    <text evidence="7">The sequence shown here is derived from an EMBL/GenBank/DDBJ whole genome shotgun (WGS) entry which is preliminary data.</text>
</comment>
<dbReference type="EMBL" id="JANAWD010000841">
    <property type="protein sequence ID" value="KAJ3475528.1"/>
    <property type="molecule type" value="Genomic_DNA"/>
</dbReference>
<sequence>MYVRGVQSEFTHTIGRGSNAEVYYGTFEGVGVVIKYLHHGNIIKFRGVWDSFASGNPKMGPCIILEWAENSDMIQHLDALICSGLAGDTYLRTVNKWVRISISTACSLGIAHGDLRGANVLINAKGKALLADFGDSVIADVGGSSTEQQGLGRIPWKAPELLRSRQGFRPTCESDIYAFGCTCVEVYSDGLPWEHQAPAKIMSLVLKGDRPLRPSPRDHGIHDELWALVEKCWNQQPSKRPDADEIIKKLPEIFPYLAP</sequence>
<keyword evidence="4 5" id="KW-0067">ATP-binding</keyword>
<dbReference type="InterPro" id="IPR017441">
    <property type="entry name" value="Protein_kinase_ATP_BS"/>
</dbReference>
<dbReference type="Proteomes" id="UP001212997">
    <property type="component" value="Unassembled WGS sequence"/>
</dbReference>
<proteinExistence type="predicted"/>
<dbReference type="Pfam" id="PF07714">
    <property type="entry name" value="PK_Tyr_Ser-Thr"/>
    <property type="match status" value="1"/>
</dbReference>
<feature type="domain" description="Protein kinase" evidence="6">
    <location>
        <begin position="1"/>
        <end position="257"/>
    </location>
</feature>
<dbReference type="Gene3D" id="1.10.510.10">
    <property type="entry name" value="Transferase(Phosphotransferase) domain 1"/>
    <property type="match status" value="1"/>
</dbReference>
<gene>
    <name evidence="7" type="ORF">NLI96_g11783</name>
</gene>
<accession>A0AAD5URB2</accession>
<dbReference type="PROSITE" id="PS50011">
    <property type="entry name" value="PROTEIN_KINASE_DOM"/>
    <property type="match status" value="1"/>
</dbReference>
<evidence type="ECO:0000259" key="6">
    <source>
        <dbReference type="PROSITE" id="PS50011"/>
    </source>
</evidence>
<dbReference type="GO" id="GO:0005524">
    <property type="term" value="F:ATP binding"/>
    <property type="evidence" value="ECO:0007669"/>
    <property type="project" value="UniProtKB-UniRule"/>
</dbReference>
<evidence type="ECO:0000256" key="2">
    <source>
        <dbReference type="ARBA" id="ARBA00022741"/>
    </source>
</evidence>
<evidence type="ECO:0000256" key="1">
    <source>
        <dbReference type="ARBA" id="ARBA00022679"/>
    </source>
</evidence>
<evidence type="ECO:0000256" key="3">
    <source>
        <dbReference type="ARBA" id="ARBA00022777"/>
    </source>
</evidence>